<keyword evidence="5" id="KW-0809">Transit peptide</keyword>
<keyword evidence="14" id="KW-1185">Reference proteome</keyword>
<dbReference type="GO" id="GO:0032979">
    <property type="term" value="P:protein insertion into mitochondrial inner membrane from matrix"/>
    <property type="evidence" value="ECO:0007669"/>
    <property type="project" value="TreeGrafter"/>
</dbReference>
<feature type="transmembrane region" description="Helical" evidence="11">
    <location>
        <begin position="345"/>
        <end position="362"/>
    </location>
</feature>
<comment type="subcellular location">
    <subcellularLocation>
        <location evidence="9">Membrane</location>
        <topology evidence="9">Multi-pass membrane protein</topology>
    </subcellularLocation>
    <subcellularLocation>
        <location evidence="1">Mitochondrion inner membrane</location>
        <topology evidence="1">Multi-pass membrane protein</topology>
    </subcellularLocation>
</comment>
<keyword evidence="4" id="KW-0999">Mitochondrion inner membrane</keyword>
<sequence>MIPSRGLRWSSQTIGIGRRRILPVTTRQFSSTPAQHRAHGLLSKNRASLPGTSYTALRFSQTNTLIRNAASIRFASTTPLPASTVASNASTSEAASSAAASTPPQFASEIPSNFSSSLDSATEFSSESLYNIPEHIGYLHELGLDYGWGPTSVMQWIIEHIHVYAGTPWWVSISLAAIAMRAVLFKPYVDAAENAARMQTIMPITKPLSNKMQEAAKAGDNALVMQIRGEIQMITRRAGVKLWKGAVPMVQVFAGYGTFVLLRAMSNIPVPGLETGGFLWIYNLTVPDPFFILPLATSAVLHWVLRKGGETGAMNLSPEMTKAMIWGFPALSLLFTWWLPAAVQISFFVSGVLSYIQSSLFRQPWFRSYFKMTPLPARKDPNAPAPSPYRGDMKIANPVLSQSELNSRFQGASGGVQGKKGVIGGIASEIRGTLGGVVEKSREKMRDSNETSQAKKEIRDRKAYEEKRRAEIKQAREEEERQRRALREARKARQMRK</sequence>
<dbReference type="CDD" id="cd20069">
    <property type="entry name" value="5TM_Oxa1-like"/>
    <property type="match status" value="1"/>
</dbReference>
<reference evidence="13" key="1">
    <citation type="submission" date="2021-02" db="EMBL/GenBank/DDBJ databases">
        <title>Genome sequence Cadophora malorum strain M34.</title>
        <authorList>
            <person name="Stefanovic E."/>
            <person name="Vu D."/>
            <person name="Scully C."/>
            <person name="Dijksterhuis J."/>
            <person name="Roader J."/>
            <person name="Houbraken J."/>
        </authorList>
    </citation>
    <scope>NUCLEOTIDE SEQUENCE</scope>
    <source>
        <strain evidence="13">M34</strain>
    </source>
</reference>
<keyword evidence="7" id="KW-0496">Mitochondrion</keyword>
<keyword evidence="8 11" id="KW-0472">Membrane</keyword>
<evidence type="ECO:0000256" key="1">
    <source>
        <dbReference type="ARBA" id="ARBA00004448"/>
    </source>
</evidence>
<dbReference type="Proteomes" id="UP000664132">
    <property type="component" value="Unassembled WGS sequence"/>
</dbReference>
<evidence type="ECO:0000256" key="2">
    <source>
        <dbReference type="ARBA" id="ARBA00009877"/>
    </source>
</evidence>
<dbReference type="OrthoDB" id="2148490at2759"/>
<accession>A0A8H7T5G2</accession>
<dbReference type="InterPro" id="IPR001708">
    <property type="entry name" value="YidC/ALB3/OXA1/COX18"/>
</dbReference>
<evidence type="ECO:0000256" key="9">
    <source>
        <dbReference type="RuleBase" id="RU003945"/>
    </source>
</evidence>
<evidence type="ECO:0000313" key="13">
    <source>
        <dbReference type="EMBL" id="KAG4412578.1"/>
    </source>
</evidence>
<evidence type="ECO:0000256" key="10">
    <source>
        <dbReference type="SAM" id="MobiDB-lite"/>
    </source>
</evidence>
<evidence type="ECO:0000256" key="5">
    <source>
        <dbReference type="ARBA" id="ARBA00022946"/>
    </source>
</evidence>
<keyword evidence="6 11" id="KW-1133">Transmembrane helix</keyword>
<comment type="caution">
    <text evidence="13">The sequence shown here is derived from an EMBL/GenBank/DDBJ whole genome shotgun (WGS) entry which is preliminary data.</text>
</comment>
<dbReference type="InterPro" id="IPR028055">
    <property type="entry name" value="YidC/Oxa/ALB_C"/>
</dbReference>
<dbReference type="PANTHER" id="PTHR12428:SF66">
    <property type="entry name" value="MITOCHONDRIAL INNER MEMBRANE PROTEIN OXA1L"/>
    <property type="match status" value="1"/>
</dbReference>
<evidence type="ECO:0000256" key="4">
    <source>
        <dbReference type="ARBA" id="ARBA00022792"/>
    </source>
</evidence>
<evidence type="ECO:0000256" key="11">
    <source>
        <dbReference type="SAM" id="Phobius"/>
    </source>
</evidence>
<dbReference type="GO" id="GO:0005743">
    <property type="term" value="C:mitochondrial inner membrane"/>
    <property type="evidence" value="ECO:0007669"/>
    <property type="project" value="UniProtKB-SubCell"/>
</dbReference>
<keyword evidence="3 9" id="KW-0812">Transmembrane</keyword>
<evidence type="ECO:0000313" key="14">
    <source>
        <dbReference type="Proteomes" id="UP000664132"/>
    </source>
</evidence>
<evidence type="ECO:0000259" key="12">
    <source>
        <dbReference type="Pfam" id="PF02096"/>
    </source>
</evidence>
<dbReference type="AlphaFoldDB" id="A0A8H7T5G2"/>
<evidence type="ECO:0000256" key="3">
    <source>
        <dbReference type="ARBA" id="ARBA00022692"/>
    </source>
</evidence>
<evidence type="ECO:0000256" key="6">
    <source>
        <dbReference type="ARBA" id="ARBA00022989"/>
    </source>
</evidence>
<name>A0A8H7T5G2_9HELO</name>
<protein>
    <recommendedName>
        <fullName evidence="12">Membrane insertase YidC/Oxa/ALB C-terminal domain-containing protein</fullName>
    </recommendedName>
</protein>
<evidence type="ECO:0000256" key="7">
    <source>
        <dbReference type="ARBA" id="ARBA00023128"/>
    </source>
</evidence>
<proteinExistence type="inferred from homology"/>
<comment type="similarity">
    <text evidence="2 9">Belongs to the OXA1/ALB3/YidC family.</text>
</comment>
<feature type="region of interest" description="Disordered" evidence="10">
    <location>
        <begin position="437"/>
        <end position="497"/>
    </location>
</feature>
<evidence type="ECO:0000256" key="8">
    <source>
        <dbReference type="ARBA" id="ARBA00023136"/>
    </source>
</evidence>
<feature type="domain" description="Membrane insertase YidC/Oxa/ALB C-terminal" evidence="12">
    <location>
        <begin position="169"/>
        <end position="361"/>
    </location>
</feature>
<dbReference type="PANTHER" id="PTHR12428">
    <property type="entry name" value="OXA1"/>
    <property type="match status" value="1"/>
</dbReference>
<organism evidence="13 14">
    <name type="scientific">Cadophora malorum</name>
    <dbReference type="NCBI Taxonomy" id="108018"/>
    <lineage>
        <taxon>Eukaryota</taxon>
        <taxon>Fungi</taxon>
        <taxon>Dikarya</taxon>
        <taxon>Ascomycota</taxon>
        <taxon>Pezizomycotina</taxon>
        <taxon>Leotiomycetes</taxon>
        <taxon>Helotiales</taxon>
        <taxon>Ploettnerulaceae</taxon>
        <taxon>Cadophora</taxon>
    </lineage>
</organism>
<feature type="compositionally biased region" description="Basic and acidic residues" evidence="10">
    <location>
        <begin position="439"/>
        <end position="491"/>
    </location>
</feature>
<dbReference type="GO" id="GO:0032977">
    <property type="term" value="F:membrane insertase activity"/>
    <property type="evidence" value="ECO:0007669"/>
    <property type="project" value="InterPro"/>
</dbReference>
<dbReference type="EMBL" id="JAFJYH010000368">
    <property type="protein sequence ID" value="KAG4412578.1"/>
    <property type="molecule type" value="Genomic_DNA"/>
</dbReference>
<gene>
    <name evidence="13" type="ORF">IFR04_014299</name>
</gene>
<dbReference type="Pfam" id="PF02096">
    <property type="entry name" value="60KD_IMP"/>
    <property type="match status" value="1"/>
</dbReference>